<name>A0A0E0MN49_ORYPU</name>
<evidence type="ECO:0000256" key="2">
    <source>
        <dbReference type="ARBA" id="ARBA00022614"/>
    </source>
</evidence>
<evidence type="ECO:0000313" key="12">
    <source>
        <dbReference type="Proteomes" id="UP000026962"/>
    </source>
</evidence>
<dbReference type="GO" id="GO:0043531">
    <property type="term" value="F:ADP binding"/>
    <property type="evidence" value="ECO:0007669"/>
    <property type="project" value="InterPro"/>
</dbReference>
<feature type="domain" description="Disease resistance R13L4/SHOC-2-like LRR" evidence="10">
    <location>
        <begin position="939"/>
        <end position="1170"/>
    </location>
</feature>
<evidence type="ECO:0000256" key="1">
    <source>
        <dbReference type="ARBA" id="ARBA00008894"/>
    </source>
</evidence>
<evidence type="ECO:0000256" key="5">
    <source>
        <dbReference type="ARBA" id="ARBA00022821"/>
    </source>
</evidence>
<protein>
    <submittedName>
        <fullName evidence="11">Uncharacterized protein</fullName>
    </submittedName>
</protein>
<dbReference type="Gene3D" id="3.80.10.10">
    <property type="entry name" value="Ribonuclease Inhibitor"/>
    <property type="match status" value="1"/>
</dbReference>
<dbReference type="Gene3D" id="1.10.8.430">
    <property type="entry name" value="Helical domain of apoptotic protease-activating factors"/>
    <property type="match status" value="1"/>
</dbReference>
<dbReference type="InterPro" id="IPR038005">
    <property type="entry name" value="RX-like_CC"/>
</dbReference>
<dbReference type="Pfam" id="PF23559">
    <property type="entry name" value="WHD_DRP"/>
    <property type="match status" value="1"/>
</dbReference>
<dbReference type="InterPro" id="IPR058922">
    <property type="entry name" value="WHD_DRP"/>
</dbReference>
<feature type="domain" description="Disease resistance N-terminal" evidence="8">
    <location>
        <begin position="13"/>
        <end position="101"/>
    </location>
</feature>
<dbReference type="Gene3D" id="1.10.10.10">
    <property type="entry name" value="Winged helix-like DNA-binding domain superfamily/Winged helix DNA-binding domain"/>
    <property type="match status" value="1"/>
</dbReference>
<dbReference type="GO" id="GO:0002758">
    <property type="term" value="P:innate immune response-activating signaling pathway"/>
    <property type="evidence" value="ECO:0007669"/>
    <property type="project" value="UniProtKB-ARBA"/>
</dbReference>
<evidence type="ECO:0000259" key="7">
    <source>
        <dbReference type="Pfam" id="PF00931"/>
    </source>
</evidence>
<dbReference type="GO" id="GO:0009626">
    <property type="term" value="P:plant-type hypersensitive response"/>
    <property type="evidence" value="ECO:0007669"/>
    <property type="project" value="UniProtKB-ARBA"/>
</dbReference>
<keyword evidence="4" id="KW-0547">Nucleotide-binding</keyword>
<dbReference type="Gramene" id="OPUNC12G12960.1">
    <property type="protein sequence ID" value="OPUNC12G12960.1"/>
    <property type="gene ID" value="OPUNC12G12960"/>
</dbReference>
<organism evidence="11">
    <name type="scientific">Oryza punctata</name>
    <name type="common">Red rice</name>
    <dbReference type="NCBI Taxonomy" id="4537"/>
    <lineage>
        <taxon>Eukaryota</taxon>
        <taxon>Viridiplantae</taxon>
        <taxon>Streptophyta</taxon>
        <taxon>Embryophyta</taxon>
        <taxon>Tracheophyta</taxon>
        <taxon>Spermatophyta</taxon>
        <taxon>Magnoliopsida</taxon>
        <taxon>Liliopsida</taxon>
        <taxon>Poales</taxon>
        <taxon>Poaceae</taxon>
        <taxon>BOP clade</taxon>
        <taxon>Oryzoideae</taxon>
        <taxon>Oryzeae</taxon>
        <taxon>Oryzinae</taxon>
        <taxon>Oryza</taxon>
    </lineage>
</organism>
<evidence type="ECO:0000313" key="11">
    <source>
        <dbReference type="EnsemblPlants" id="OPUNC12G12960.1"/>
    </source>
</evidence>
<dbReference type="STRING" id="4537.A0A0E0MN49"/>
<keyword evidence="2" id="KW-0433">Leucine-rich repeat</keyword>
<evidence type="ECO:0000256" key="4">
    <source>
        <dbReference type="ARBA" id="ARBA00022741"/>
    </source>
</evidence>
<feature type="domain" description="NB-ARC" evidence="7">
    <location>
        <begin position="203"/>
        <end position="356"/>
    </location>
</feature>
<evidence type="ECO:0000256" key="3">
    <source>
        <dbReference type="ARBA" id="ARBA00022737"/>
    </source>
</evidence>
<dbReference type="GO" id="GO:0042742">
    <property type="term" value="P:defense response to bacterium"/>
    <property type="evidence" value="ECO:0007669"/>
    <property type="project" value="UniProtKB-ARBA"/>
</dbReference>
<evidence type="ECO:0000256" key="6">
    <source>
        <dbReference type="ARBA" id="ARBA00023054"/>
    </source>
</evidence>
<dbReference type="FunFam" id="1.10.10.10:FF:000322">
    <property type="entry name" value="Probable disease resistance protein At1g63360"/>
    <property type="match status" value="1"/>
</dbReference>
<dbReference type="EnsemblPlants" id="OPUNC12G12960.1">
    <property type="protein sequence ID" value="OPUNC12G12960.1"/>
    <property type="gene ID" value="OPUNC12G12960"/>
</dbReference>
<keyword evidence="3" id="KW-0677">Repeat</keyword>
<keyword evidence="5" id="KW-0611">Plant defense</keyword>
<sequence>MEATVLSVGKSVLNGALDYAKSAVAEEVALQLGIQRDQAFIRDELEMMHSFLMTAHDEREDNKVIRTWVKQVRDVAYDVEDCLQDFAVRLGRKKPCWWHSPRTLRERHRIAKRIKELKGKVEDVSQRNMRYQLIRSSAGSNPSSDNIVVRSKTARTTMSGNYEALQQQEKAKANLVRLVNSKVEERRVLAVWTESGRDTGETSVIGRTYDYLKRKNKFECCAWINLMHPPKLEELLQTIIRQFYLRYLQEAGEATPGYQVLRKMSMMKEDCLVDEFKKYLDHKCYLIVLNDLSTIQQWEQIKPCFPDNKKGSRIIVSTQQIEVASLCVGSEVAPEHMQLFADQTLYAFHCKGVEQGTASMEPLSSINTATSYGNNSVEQESLTRTETIAAAFKESEIIGRVDEKANIIELISKDSQQLKKISVWGMGGVGKTTLVQDIYRSEKVKGIFDKLACVTIIRPFSPKELLRSLVKQLEDPRASERNETPKASERKEPSLASILGGSKYLIVLDDVSSTTEWDDIQSHFPTTETGGRIIFTTRYESVAKHCSGDEGERYKLGNLGDKDAKDLFMKKVFKDSVNLDGLDPELVEEADLILRKCNGLPLAIITIGGFLASRPKTYLEWRKLNEHISAELEMNPELENIKTVLDKSYDGLPYDLKSCFLYLSIFPEGHKISRRRLVRRWIAEGYSKELCDKSGEEIGNGYFFELVERSMIVPTQSLIRSSKGVDSCQVHDLMRDIAISKSREENLVLRLDGVHRLHSQGTARHLAIRNRNSEWDEGELESTVDMSRIRSLTVFGEWRHFFISDKMKLLRVLDLEDTEGVGDHQIKQIGKLVHLKYLSLIGCNITCLPNSLGNLRQLETLDIRGTYIVMLPKTIINLQKLNYLRAGDRKVHGYEEIAEQSLRSRLCSAIGVSDWDDEGNTRMVCTLCCCCPPHISAVCLDRHGVLAPRGLRRLTTLHTLDIVNIAKEKTVLEDIKRLTQLRKLGVSGVNKKNSQKFCSALAALNSLESLSVISVGQLGLSDCLDWDDKFSPPKALKAIRLHGNLSKLPEWIQQLKNLVKLRLSNTRLEDHNAVIRVLGELPNLAILCLWNRPFQGGEIHFQEGSFRSLIVLELDFSGFKFVTFEQGAFHKLELLLLSVFYQEIEAKLSRLEFLPSIREVQLDVLIGGYKEKMPVDVDKQRFLEEAKERLKMDLLDQLSRNIKKPILKVT</sequence>
<evidence type="ECO:0000259" key="10">
    <source>
        <dbReference type="Pfam" id="PF23598"/>
    </source>
</evidence>
<dbReference type="Gene3D" id="3.40.50.300">
    <property type="entry name" value="P-loop containing nucleotide triphosphate hydrolases"/>
    <property type="match status" value="2"/>
</dbReference>
<dbReference type="AlphaFoldDB" id="A0A0E0MN49"/>
<feature type="domain" description="Disease resistance R13L4/SHOC-2-like LRR" evidence="10">
    <location>
        <begin position="789"/>
        <end position="889"/>
    </location>
</feature>
<dbReference type="InterPro" id="IPR002182">
    <property type="entry name" value="NB-ARC"/>
</dbReference>
<dbReference type="CDD" id="cd14798">
    <property type="entry name" value="RX-CC_like"/>
    <property type="match status" value="1"/>
</dbReference>
<dbReference type="Pfam" id="PF18052">
    <property type="entry name" value="Rx_N"/>
    <property type="match status" value="1"/>
</dbReference>
<dbReference type="Proteomes" id="UP000026962">
    <property type="component" value="Chromosome 12"/>
</dbReference>
<dbReference type="InterPro" id="IPR036388">
    <property type="entry name" value="WH-like_DNA-bd_sf"/>
</dbReference>
<reference evidence="11" key="1">
    <citation type="submission" date="2015-04" db="UniProtKB">
        <authorList>
            <consortium name="EnsemblPlants"/>
        </authorList>
    </citation>
    <scope>IDENTIFICATION</scope>
</reference>
<dbReference type="Pfam" id="PF00931">
    <property type="entry name" value="NB-ARC"/>
    <property type="match status" value="2"/>
</dbReference>
<dbReference type="eggNOG" id="KOG4658">
    <property type="taxonomic scope" value="Eukaryota"/>
</dbReference>
<feature type="domain" description="NB-ARC" evidence="7">
    <location>
        <begin position="406"/>
        <end position="576"/>
    </location>
</feature>
<dbReference type="HOGENOM" id="CLU_000837_14_1_1"/>
<reference evidence="11" key="2">
    <citation type="submission" date="2018-05" db="EMBL/GenBank/DDBJ databases">
        <title>OpunRS2 (Oryza punctata Reference Sequence Version 2).</title>
        <authorList>
            <person name="Zhang J."/>
            <person name="Kudrna D."/>
            <person name="Lee S."/>
            <person name="Talag J."/>
            <person name="Welchert J."/>
            <person name="Wing R.A."/>
        </authorList>
    </citation>
    <scope>NUCLEOTIDE SEQUENCE [LARGE SCALE GENOMIC DNA]</scope>
</reference>
<dbReference type="SUPFAM" id="SSF52540">
    <property type="entry name" value="P-loop containing nucleoside triphosphate hydrolases"/>
    <property type="match status" value="2"/>
</dbReference>
<dbReference type="SUPFAM" id="SSF52058">
    <property type="entry name" value="L domain-like"/>
    <property type="match status" value="1"/>
</dbReference>
<dbReference type="InterPro" id="IPR041118">
    <property type="entry name" value="Rx_N"/>
</dbReference>
<proteinExistence type="inferred from homology"/>
<dbReference type="InterPro" id="IPR032675">
    <property type="entry name" value="LRR_dom_sf"/>
</dbReference>
<dbReference type="InterPro" id="IPR055414">
    <property type="entry name" value="LRR_R13L4/SHOC2-like"/>
</dbReference>
<dbReference type="OMA" id="WEQAVGH"/>
<accession>A0A0E0MN49</accession>
<dbReference type="Pfam" id="PF23598">
    <property type="entry name" value="LRR_14"/>
    <property type="match status" value="2"/>
</dbReference>
<feature type="domain" description="Disease resistance protein winged helix" evidence="9">
    <location>
        <begin position="665"/>
        <end position="738"/>
    </location>
</feature>
<dbReference type="InterPro" id="IPR027417">
    <property type="entry name" value="P-loop_NTPase"/>
</dbReference>
<dbReference type="InterPro" id="IPR042197">
    <property type="entry name" value="Apaf_helical"/>
</dbReference>
<dbReference type="PRINTS" id="PR00364">
    <property type="entry name" value="DISEASERSIST"/>
</dbReference>
<keyword evidence="6" id="KW-0175">Coiled coil</keyword>
<dbReference type="Gene3D" id="1.20.5.4130">
    <property type="match status" value="1"/>
</dbReference>
<dbReference type="PANTHER" id="PTHR23155">
    <property type="entry name" value="DISEASE RESISTANCE PROTEIN RP"/>
    <property type="match status" value="1"/>
</dbReference>
<evidence type="ECO:0000259" key="9">
    <source>
        <dbReference type="Pfam" id="PF23559"/>
    </source>
</evidence>
<evidence type="ECO:0000259" key="8">
    <source>
        <dbReference type="Pfam" id="PF18052"/>
    </source>
</evidence>
<comment type="similarity">
    <text evidence="1">Belongs to the disease resistance NB-LRR family.</text>
</comment>
<keyword evidence="12" id="KW-1185">Reference proteome</keyword>
<dbReference type="PANTHER" id="PTHR23155:SF1114">
    <property type="entry name" value="OS02G0475500 PROTEIN"/>
    <property type="match status" value="1"/>
</dbReference>
<dbReference type="InterPro" id="IPR044974">
    <property type="entry name" value="Disease_R_plants"/>
</dbReference>